<comment type="caution">
    <text evidence="5">The sequence shown here is derived from an EMBL/GenBank/DDBJ whole genome shotgun (WGS) entry which is preliminary data.</text>
</comment>
<keyword evidence="1 3" id="KW-0560">Oxidoreductase</keyword>
<proteinExistence type="inferred from homology"/>
<dbReference type="EMBL" id="MASU01000005">
    <property type="protein sequence ID" value="PXY36757.1"/>
    <property type="molecule type" value="Genomic_DNA"/>
</dbReference>
<dbReference type="OrthoDB" id="9802947at2"/>
<accession>A0A318LWA1</accession>
<keyword evidence="6" id="KW-1185">Reference proteome</keyword>
<evidence type="ECO:0000313" key="5">
    <source>
        <dbReference type="EMBL" id="PXY36757.1"/>
    </source>
</evidence>
<evidence type="ECO:0000259" key="4">
    <source>
        <dbReference type="Pfam" id="PF00171"/>
    </source>
</evidence>
<dbReference type="Gene3D" id="3.40.309.10">
    <property type="entry name" value="Aldehyde Dehydrogenase, Chain A, domain 2"/>
    <property type="match status" value="1"/>
</dbReference>
<feature type="active site" evidence="2">
    <location>
        <position position="236"/>
    </location>
</feature>
<comment type="similarity">
    <text evidence="3">Belongs to the aldehyde dehydrogenase family.</text>
</comment>
<evidence type="ECO:0000256" key="3">
    <source>
        <dbReference type="RuleBase" id="RU003345"/>
    </source>
</evidence>
<dbReference type="AlphaFoldDB" id="A0A318LWA1"/>
<dbReference type="InterPro" id="IPR016162">
    <property type="entry name" value="Ald_DH_N"/>
</dbReference>
<dbReference type="InterPro" id="IPR016163">
    <property type="entry name" value="Ald_DH_C"/>
</dbReference>
<name>A0A318LWA1_9PSEU</name>
<dbReference type="RefSeq" id="WP_110336942.1">
    <property type="nucleotide sequence ID" value="NZ_JBHVKT010000003.1"/>
</dbReference>
<dbReference type="PROSITE" id="PS00687">
    <property type="entry name" value="ALDEHYDE_DEHYDR_GLU"/>
    <property type="match status" value="1"/>
</dbReference>
<dbReference type="InterPro" id="IPR016161">
    <property type="entry name" value="Ald_DH/histidinol_DH"/>
</dbReference>
<dbReference type="Pfam" id="PF00171">
    <property type="entry name" value="Aldedh"/>
    <property type="match status" value="1"/>
</dbReference>
<dbReference type="PROSITE" id="PS00070">
    <property type="entry name" value="ALDEHYDE_DEHYDR_CYS"/>
    <property type="match status" value="1"/>
</dbReference>
<gene>
    <name evidence="5" type="ORF">BA062_15510</name>
</gene>
<dbReference type="PANTHER" id="PTHR11699">
    <property type="entry name" value="ALDEHYDE DEHYDROGENASE-RELATED"/>
    <property type="match status" value="1"/>
</dbReference>
<dbReference type="InterPro" id="IPR016160">
    <property type="entry name" value="Ald_DH_CS_CYS"/>
</dbReference>
<sequence>MDTDWKIPQDATPADPATLRVLGEVAAVTPGELDKAAHAADQAMRDSWPVDAKLRQLALWRWADLLAGHGDELVSALVAESGKPVREARIEVAGAVDALRYNAGLTRLVNGRAGTLPDGSQAHLVREPVGVTALIVPWNWPLLLLLRDLAPALAAGVTALVKPAPQTTLVTQRAVRLAHEAGIGEDVVRVVAGDGLVGEALVTHPLVRAVAFTGSTAVGAAIRSAAAPDMTRTLLELGGKAAMTVFADADVDAAAETAARASVITTGQMCMACTRLLVQRGVFDRVRDRVVDVLRSLRTGDPREENTDLGPLISAPALERFTGYVDLARTGARLLTGGEPADADGLPGHFVTPAAVTGAAPDSPLVQHDLFGPLLSIEPFDDEDDAVRLANATPYGLAAALWTSDLDRAWRVSRRLRAGTVWVNGYNRSYAEMPSGGHGASGLGRTRGVEGIEQFTELKHVHFGAGR</sequence>
<evidence type="ECO:0000256" key="2">
    <source>
        <dbReference type="PROSITE-ProRule" id="PRU10007"/>
    </source>
</evidence>
<dbReference type="Proteomes" id="UP000247892">
    <property type="component" value="Unassembled WGS sequence"/>
</dbReference>
<protein>
    <recommendedName>
        <fullName evidence="4">Aldehyde dehydrogenase domain-containing protein</fullName>
    </recommendedName>
</protein>
<dbReference type="InterPro" id="IPR029510">
    <property type="entry name" value="Ald_DH_CS_GLU"/>
</dbReference>
<dbReference type="SUPFAM" id="SSF53720">
    <property type="entry name" value="ALDH-like"/>
    <property type="match status" value="1"/>
</dbReference>
<dbReference type="InterPro" id="IPR015590">
    <property type="entry name" value="Aldehyde_DH_dom"/>
</dbReference>
<organism evidence="5 6">
    <name type="scientific">Prauserella flavalba</name>
    <dbReference type="NCBI Taxonomy" id="1477506"/>
    <lineage>
        <taxon>Bacteria</taxon>
        <taxon>Bacillati</taxon>
        <taxon>Actinomycetota</taxon>
        <taxon>Actinomycetes</taxon>
        <taxon>Pseudonocardiales</taxon>
        <taxon>Pseudonocardiaceae</taxon>
        <taxon>Prauserella</taxon>
    </lineage>
</organism>
<evidence type="ECO:0000313" key="6">
    <source>
        <dbReference type="Proteomes" id="UP000247892"/>
    </source>
</evidence>
<evidence type="ECO:0000256" key="1">
    <source>
        <dbReference type="ARBA" id="ARBA00023002"/>
    </source>
</evidence>
<feature type="domain" description="Aldehyde dehydrogenase" evidence="4">
    <location>
        <begin position="14"/>
        <end position="461"/>
    </location>
</feature>
<reference evidence="5 6" key="1">
    <citation type="submission" date="2016-07" db="EMBL/GenBank/DDBJ databases">
        <title>Draft genome sequence of Prauserella sp. YIM 121212, isolated from alkaline soil.</title>
        <authorList>
            <person name="Ruckert C."/>
            <person name="Albersmeier A."/>
            <person name="Jiang C.-L."/>
            <person name="Jiang Y."/>
            <person name="Kalinowski J."/>
            <person name="Schneider O."/>
            <person name="Winkler A."/>
            <person name="Zotchev S.B."/>
        </authorList>
    </citation>
    <scope>NUCLEOTIDE SEQUENCE [LARGE SCALE GENOMIC DNA]</scope>
    <source>
        <strain evidence="5 6">YIM 121212</strain>
    </source>
</reference>
<dbReference type="GO" id="GO:0016620">
    <property type="term" value="F:oxidoreductase activity, acting on the aldehyde or oxo group of donors, NAD or NADP as acceptor"/>
    <property type="evidence" value="ECO:0007669"/>
    <property type="project" value="InterPro"/>
</dbReference>
<dbReference type="Gene3D" id="3.40.605.10">
    <property type="entry name" value="Aldehyde Dehydrogenase, Chain A, domain 1"/>
    <property type="match status" value="1"/>
</dbReference>